<comment type="caution">
    <text evidence="2">The sequence shown here is derived from an EMBL/GenBank/DDBJ whole genome shotgun (WGS) entry which is preliminary data.</text>
</comment>
<dbReference type="Proteomes" id="UP000004810">
    <property type="component" value="Unassembled WGS sequence"/>
</dbReference>
<reference evidence="3" key="1">
    <citation type="submission" date="2012-08" db="EMBL/GenBank/DDBJ databases">
        <title>The Genome Sequence of Wuchereria bancrofti.</title>
        <authorList>
            <person name="Nutman T.B."/>
            <person name="Fink D.L."/>
            <person name="Russ C."/>
            <person name="Young S."/>
            <person name="Zeng Q."/>
            <person name="Koehrsen M."/>
            <person name="Alvarado L."/>
            <person name="Berlin A."/>
            <person name="Chapman S.B."/>
            <person name="Chen Z."/>
            <person name="Freedman E."/>
            <person name="Gellesch M."/>
            <person name="Goldberg J."/>
            <person name="Griggs A."/>
            <person name="Gujja S."/>
            <person name="Heilman E.R."/>
            <person name="Heiman D."/>
            <person name="Hepburn T."/>
            <person name="Howarth C."/>
            <person name="Jen D."/>
            <person name="Larson L."/>
            <person name="Lewis B."/>
            <person name="Mehta T."/>
            <person name="Park D."/>
            <person name="Pearson M."/>
            <person name="Roberts A."/>
            <person name="Saif S."/>
            <person name="Shea T."/>
            <person name="Shenoy N."/>
            <person name="Sisk P."/>
            <person name="Stolte C."/>
            <person name="Sykes S."/>
            <person name="Walk T."/>
            <person name="White J."/>
            <person name="Yandava C."/>
            <person name="Haas B."/>
            <person name="Henn M.R."/>
            <person name="Nusbaum C."/>
            <person name="Birren B."/>
        </authorList>
    </citation>
    <scope>NUCLEOTIDE SEQUENCE [LARGE SCALE GENOMIC DNA]</scope>
    <source>
        <strain evidence="3">NA</strain>
    </source>
</reference>
<organism evidence="2 3">
    <name type="scientific">Wuchereria bancrofti</name>
    <dbReference type="NCBI Taxonomy" id="6293"/>
    <lineage>
        <taxon>Eukaryota</taxon>
        <taxon>Metazoa</taxon>
        <taxon>Ecdysozoa</taxon>
        <taxon>Nematoda</taxon>
        <taxon>Chromadorea</taxon>
        <taxon>Rhabditida</taxon>
        <taxon>Spirurina</taxon>
        <taxon>Spiruromorpha</taxon>
        <taxon>Filarioidea</taxon>
        <taxon>Onchocercidae</taxon>
        <taxon>Wuchereria</taxon>
    </lineage>
</organism>
<evidence type="ECO:0000256" key="1">
    <source>
        <dbReference type="SAM" id="MobiDB-lite"/>
    </source>
</evidence>
<accession>J9E1R3</accession>
<gene>
    <name evidence="2" type="ORF">WUBG_18217</name>
</gene>
<sequence>MEENFEIKNEKEKEVDISDTSETVKIDKKAEEIALEKEPTVKKKEIKKKCSKEKSRKTTVKKSEEPMVAVEVTDENFDVQLQQQDIIAEEMVTSEKIKIEAEKEKLRMIDSRESQKLRKRSKMRKKGRRPLRRSVLTYPSKALQASRMLTQF</sequence>
<feature type="compositionally biased region" description="Basic residues" evidence="1">
    <location>
        <begin position="117"/>
        <end position="132"/>
    </location>
</feature>
<name>J9E1R3_WUCBA</name>
<dbReference type="EMBL" id="ADBV01020272">
    <property type="protein sequence ID" value="EJW70877.1"/>
    <property type="molecule type" value="Genomic_DNA"/>
</dbReference>
<proteinExistence type="predicted"/>
<protein>
    <submittedName>
        <fullName evidence="2">Uncharacterized protein</fullName>
    </submittedName>
</protein>
<evidence type="ECO:0000313" key="2">
    <source>
        <dbReference type="EMBL" id="EJW70877.1"/>
    </source>
</evidence>
<dbReference type="AlphaFoldDB" id="J9E1R3"/>
<evidence type="ECO:0000313" key="3">
    <source>
        <dbReference type="Proteomes" id="UP000004810"/>
    </source>
</evidence>
<feature type="region of interest" description="Disordered" evidence="1">
    <location>
        <begin position="110"/>
        <end position="133"/>
    </location>
</feature>